<evidence type="ECO:0000259" key="2">
    <source>
        <dbReference type="Pfam" id="PF02541"/>
    </source>
</evidence>
<dbReference type="InterPro" id="IPR003695">
    <property type="entry name" value="Ppx_GppA_N"/>
</dbReference>
<dbReference type="EMBL" id="JAKNJB010000007">
    <property type="protein sequence ID" value="MCG4526547.1"/>
    <property type="molecule type" value="Genomic_DNA"/>
</dbReference>
<reference evidence="4" key="2">
    <citation type="submission" date="2022-06" db="EMBL/GenBank/DDBJ databases">
        <title>Isolation of gut microbiota from human fecal samples.</title>
        <authorList>
            <person name="Pamer E.G."/>
            <person name="Barat B."/>
            <person name="Waligurski E."/>
            <person name="Medina S."/>
            <person name="Paddock L."/>
            <person name="Mostad J."/>
        </authorList>
    </citation>
    <scope>NUCLEOTIDE SEQUENCE</scope>
    <source>
        <strain evidence="4">DFI.9.91</strain>
    </source>
</reference>
<dbReference type="Gene3D" id="3.30.420.150">
    <property type="entry name" value="Exopolyphosphatase. Domain 2"/>
    <property type="match status" value="1"/>
</dbReference>
<sequence length="311" mass="33422">MGQQYHHRKREFIMMCGIVDLGSNTIRLSIYQYEGEHFRLLLNKKTMAGLAGYVQDGALSDGGILVACRVLSSYRALLSNFSVSEMHVFATASLRNISNTGEAVEAIRDVTGVTVEVLDGETEAALSFKGAVLPGGVPTGLLADIGGGSVELVSYRDMSITSACSLPMGSLSLYTRFVDGLFPTPEERRAIRACVSAELDRVRTGGLTCRHLCGVGGTIRAVSKLAVDVFGKDPESRILTADEIRALYKLLKKGGKDTLRQILHAAPDRVHTLLPGLLLLNAVVKAYGVETVSASSTGVREGYLMDRVLGR</sequence>
<keyword evidence="5" id="KW-1185">Reference proteome</keyword>
<reference evidence="3 5" key="1">
    <citation type="submission" date="2022-01" db="EMBL/GenBank/DDBJ databases">
        <title>Collection of gut derived symbiotic bacterial strains cultured from healthy donors.</title>
        <authorList>
            <person name="Lin H."/>
            <person name="Kohout C."/>
            <person name="Waligurski E."/>
            <person name="Pamer E.G."/>
        </authorList>
    </citation>
    <scope>NUCLEOTIDE SEQUENCE [LARGE SCALE GENOMIC DNA]</scope>
    <source>
        <strain evidence="3 5">DFI.3.7</strain>
    </source>
</reference>
<dbReference type="Pfam" id="PF02541">
    <property type="entry name" value="Ppx-GppA"/>
    <property type="match status" value="1"/>
</dbReference>
<dbReference type="EMBL" id="JANFYS010000012">
    <property type="protein sequence ID" value="MCQ4770261.1"/>
    <property type="molecule type" value="Genomic_DNA"/>
</dbReference>
<dbReference type="Proteomes" id="UP001200313">
    <property type="component" value="Unassembled WGS sequence"/>
</dbReference>
<proteinExistence type="inferred from homology"/>
<feature type="domain" description="Ppx/GppA phosphatase N-terminal" evidence="2">
    <location>
        <begin position="30"/>
        <end position="308"/>
    </location>
</feature>
<evidence type="ECO:0000313" key="5">
    <source>
        <dbReference type="Proteomes" id="UP001200313"/>
    </source>
</evidence>
<dbReference type="GO" id="GO:0006357">
    <property type="term" value="P:regulation of transcription by RNA polymerase II"/>
    <property type="evidence" value="ECO:0007669"/>
    <property type="project" value="TreeGrafter"/>
</dbReference>
<accession>A0AAW5JJ95</accession>
<name>A0AAW5JJ95_9FIRM</name>
<organism evidence="4 6">
    <name type="scientific">Intestinimonas massiliensis</name>
    <name type="common">ex Afouda et al. 2020</name>
    <dbReference type="NCBI Taxonomy" id="1673721"/>
    <lineage>
        <taxon>Bacteria</taxon>
        <taxon>Bacillati</taxon>
        <taxon>Bacillota</taxon>
        <taxon>Clostridia</taxon>
        <taxon>Eubacteriales</taxon>
        <taxon>Intestinimonas</taxon>
    </lineage>
</organism>
<dbReference type="RefSeq" id="WP_238073528.1">
    <property type="nucleotide sequence ID" value="NZ_JAKNJB010000007.1"/>
</dbReference>
<comment type="similarity">
    <text evidence="1">Belongs to the GppA/Ppx family.</text>
</comment>
<dbReference type="InterPro" id="IPR043129">
    <property type="entry name" value="ATPase_NBD"/>
</dbReference>
<dbReference type="InterPro" id="IPR050273">
    <property type="entry name" value="GppA/Ppx_hydrolase"/>
</dbReference>
<dbReference type="CDD" id="cd24052">
    <property type="entry name" value="ASKHA_NBD_HpPPX-GppA-like"/>
    <property type="match status" value="1"/>
</dbReference>
<evidence type="ECO:0000313" key="3">
    <source>
        <dbReference type="EMBL" id="MCG4526547.1"/>
    </source>
</evidence>
<dbReference type="PANTHER" id="PTHR30005:SF0">
    <property type="entry name" value="RETROGRADE REGULATION PROTEIN 2"/>
    <property type="match status" value="1"/>
</dbReference>
<comment type="caution">
    <text evidence="4">The sequence shown here is derived from an EMBL/GenBank/DDBJ whole genome shotgun (WGS) entry which is preliminary data.</text>
</comment>
<evidence type="ECO:0000313" key="4">
    <source>
        <dbReference type="EMBL" id="MCQ4770261.1"/>
    </source>
</evidence>
<dbReference type="AlphaFoldDB" id="A0AAW5JJ95"/>
<dbReference type="SUPFAM" id="SSF53067">
    <property type="entry name" value="Actin-like ATPase domain"/>
    <property type="match status" value="2"/>
</dbReference>
<dbReference type="Proteomes" id="UP001204562">
    <property type="component" value="Unassembled WGS sequence"/>
</dbReference>
<dbReference type="PANTHER" id="PTHR30005">
    <property type="entry name" value="EXOPOLYPHOSPHATASE"/>
    <property type="match status" value="1"/>
</dbReference>
<evidence type="ECO:0000313" key="6">
    <source>
        <dbReference type="Proteomes" id="UP001204562"/>
    </source>
</evidence>
<gene>
    <name evidence="3" type="ORF">L0P79_05565</name>
    <name evidence="4" type="ORF">NE579_07250</name>
</gene>
<dbReference type="Gene3D" id="3.30.420.40">
    <property type="match status" value="1"/>
</dbReference>
<protein>
    <submittedName>
        <fullName evidence="4">Phosphatase</fullName>
    </submittedName>
</protein>
<evidence type="ECO:0000256" key="1">
    <source>
        <dbReference type="ARBA" id="ARBA00007125"/>
    </source>
</evidence>